<protein>
    <submittedName>
        <fullName evidence="2">Uncharacterized protein</fullName>
    </submittedName>
</protein>
<feature type="region of interest" description="Disordered" evidence="1">
    <location>
        <begin position="1"/>
        <end position="27"/>
    </location>
</feature>
<dbReference type="AlphaFoldDB" id="B3DYL4"/>
<dbReference type="EMBL" id="CP000975">
    <property type="protein sequence ID" value="ACD84062.1"/>
    <property type="molecule type" value="Genomic_DNA"/>
</dbReference>
<name>B3DYL4_METI4</name>
<dbReference type="HOGENOM" id="CLU_3272642_0_0_0"/>
<dbReference type="KEGG" id="min:Minf_2008"/>
<dbReference type="Proteomes" id="UP000009149">
    <property type="component" value="Chromosome"/>
</dbReference>
<sequence length="41" mass="4544">MRPDIGLQELKKTSTKRIAKKQAGEGKSKETNLAIEDIFLG</sequence>
<evidence type="ECO:0000313" key="2">
    <source>
        <dbReference type="EMBL" id="ACD84062.1"/>
    </source>
</evidence>
<dbReference type="STRING" id="481448.Minf_2008"/>
<gene>
    <name evidence="2" type="ordered locus">Minf_2008</name>
</gene>
<evidence type="ECO:0000256" key="1">
    <source>
        <dbReference type="SAM" id="MobiDB-lite"/>
    </source>
</evidence>
<organism evidence="2 3">
    <name type="scientific">Methylacidiphilum infernorum (isolate V4)</name>
    <name type="common">Methylokorus infernorum (strain V4)</name>
    <dbReference type="NCBI Taxonomy" id="481448"/>
    <lineage>
        <taxon>Bacteria</taxon>
        <taxon>Pseudomonadati</taxon>
        <taxon>Verrucomicrobiota</taxon>
        <taxon>Methylacidiphilae</taxon>
        <taxon>Methylacidiphilales</taxon>
        <taxon>Methylacidiphilaceae</taxon>
        <taxon>Methylacidiphilum (ex Ratnadevi et al. 2023)</taxon>
    </lineage>
</organism>
<reference evidence="2 3" key="1">
    <citation type="journal article" date="2008" name="Biol. Direct">
        <title>Complete genome sequence of the extremely acidophilic methanotroph isolate V4, Methylacidiphilum infernorum, a representative of the bacterial phylum Verrucomicrobia.</title>
        <authorList>
            <person name="Hou S."/>
            <person name="Makarova K.S."/>
            <person name="Saw J.H."/>
            <person name="Senin P."/>
            <person name="Ly B.V."/>
            <person name="Zhou Z."/>
            <person name="Ren Y."/>
            <person name="Wang J."/>
            <person name="Galperin M.Y."/>
            <person name="Omelchenko M.V."/>
            <person name="Wolf Y.I."/>
            <person name="Yutin N."/>
            <person name="Koonin E.V."/>
            <person name="Stott M.B."/>
            <person name="Mountain B.W."/>
            <person name="Crowe M.A."/>
            <person name="Smirnova A.V."/>
            <person name="Dunfield P.F."/>
            <person name="Feng L."/>
            <person name="Wang L."/>
            <person name="Alam M."/>
        </authorList>
    </citation>
    <scope>NUCLEOTIDE SEQUENCE [LARGE SCALE GENOMIC DNA]</scope>
    <source>
        <strain evidence="3">Isolate V4</strain>
    </source>
</reference>
<proteinExistence type="predicted"/>
<evidence type="ECO:0000313" key="3">
    <source>
        <dbReference type="Proteomes" id="UP000009149"/>
    </source>
</evidence>
<accession>B3DYL4</accession>